<accession>A0A3L6EEV8</accession>
<dbReference type="EMBL" id="NCVQ01000007">
    <property type="protein sequence ID" value="PWZ19128.1"/>
    <property type="molecule type" value="Genomic_DNA"/>
</dbReference>
<keyword evidence="2" id="KW-0812">Transmembrane</keyword>
<evidence type="ECO:0000256" key="1">
    <source>
        <dbReference type="SAM" id="MobiDB-lite"/>
    </source>
</evidence>
<comment type="caution">
    <text evidence="3">The sequence shown here is derived from an EMBL/GenBank/DDBJ whole genome shotgun (WGS) entry which is preliminary data.</text>
</comment>
<name>A0A3L6EEV8_MAIZE</name>
<dbReference type="AlphaFoldDB" id="A0A3L6EEV8"/>
<reference evidence="3" key="1">
    <citation type="journal article" date="2018" name="Nat. Genet.">
        <title>Extensive intraspecific gene order and gene structural variations between Mo17 and other maize genomes.</title>
        <authorList>
            <person name="Sun S."/>
            <person name="Zhou Y."/>
            <person name="Chen J."/>
            <person name="Shi J."/>
            <person name="Zhao H."/>
            <person name="Zhao H."/>
            <person name="Song W."/>
            <person name="Zhang M."/>
            <person name="Cui Y."/>
            <person name="Dong X."/>
            <person name="Liu H."/>
            <person name="Ma X."/>
            <person name="Jiao Y."/>
            <person name="Wang B."/>
            <person name="Wei X."/>
            <person name="Stein J.C."/>
            <person name="Glaubitz J.C."/>
            <person name="Lu F."/>
            <person name="Yu G."/>
            <person name="Liang C."/>
            <person name="Fengler K."/>
            <person name="Li B."/>
            <person name="Rafalski A."/>
            <person name="Schnable P.S."/>
            <person name="Ware D.H."/>
            <person name="Buckler E.S."/>
            <person name="Lai J."/>
        </authorList>
    </citation>
    <scope>NUCLEOTIDE SEQUENCE [LARGE SCALE GENOMIC DNA]</scope>
    <source>
        <tissue evidence="3">Seedling</tissue>
    </source>
</reference>
<feature type="region of interest" description="Disordered" evidence="1">
    <location>
        <begin position="1"/>
        <end position="27"/>
    </location>
</feature>
<proteinExistence type="predicted"/>
<evidence type="ECO:0000313" key="3">
    <source>
        <dbReference type="EMBL" id="PWZ19128.1"/>
    </source>
</evidence>
<dbReference type="Proteomes" id="UP000251960">
    <property type="component" value="Chromosome 6"/>
</dbReference>
<sequence length="147" mass="17276">MQVQKSQNLARTSQAQQSARDAASCDIRRTGASSRDCFAARRTEVERGFPIPRGITKTDDRYGEPPIKQQAYEDYYMKASNASHLSGVGREHRTRTVARRRPKVYRWSKQTRRNRLASSALFLWVPFDAWLCGWRRLIWDRMEKRRP</sequence>
<gene>
    <name evidence="3" type="ORF">Zm00014a_036437</name>
</gene>
<keyword evidence="2" id="KW-0472">Membrane</keyword>
<feature type="transmembrane region" description="Helical" evidence="2">
    <location>
        <begin position="116"/>
        <end position="137"/>
    </location>
</feature>
<organism evidence="3">
    <name type="scientific">Zea mays</name>
    <name type="common">Maize</name>
    <dbReference type="NCBI Taxonomy" id="4577"/>
    <lineage>
        <taxon>Eukaryota</taxon>
        <taxon>Viridiplantae</taxon>
        <taxon>Streptophyta</taxon>
        <taxon>Embryophyta</taxon>
        <taxon>Tracheophyta</taxon>
        <taxon>Spermatophyta</taxon>
        <taxon>Magnoliopsida</taxon>
        <taxon>Liliopsida</taxon>
        <taxon>Poales</taxon>
        <taxon>Poaceae</taxon>
        <taxon>PACMAD clade</taxon>
        <taxon>Panicoideae</taxon>
        <taxon>Andropogonodae</taxon>
        <taxon>Andropogoneae</taxon>
        <taxon>Tripsacinae</taxon>
        <taxon>Zea</taxon>
    </lineage>
</organism>
<feature type="compositionally biased region" description="Low complexity" evidence="1">
    <location>
        <begin position="10"/>
        <end position="24"/>
    </location>
</feature>
<evidence type="ECO:0000256" key="2">
    <source>
        <dbReference type="SAM" id="Phobius"/>
    </source>
</evidence>
<protein>
    <submittedName>
        <fullName evidence="3">Uncharacterized protein</fullName>
    </submittedName>
</protein>
<keyword evidence="2" id="KW-1133">Transmembrane helix</keyword>